<dbReference type="STRING" id="1121881.SAMN02745225_00099"/>
<dbReference type="InterPro" id="IPR036393">
    <property type="entry name" value="AceGlu_kinase-like_sf"/>
</dbReference>
<accession>A0A1M4S651</accession>
<dbReference type="GO" id="GO:0005524">
    <property type="term" value="F:ATP binding"/>
    <property type="evidence" value="ECO:0007669"/>
    <property type="project" value="UniProtKB-UniRule"/>
</dbReference>
<feature type="domain" description="Aspartate/glutamate/uridylate kinase" evidence="10">
    <location>
        <begin position="31"/>
        <end position="267"/>
    </location>
</feature>
<evidence type="ECO:0000256" key="5">
    <source>
        <dbReference type="ARBA" id="ARBA00022741"/>
    </source>
</evidence>
<evidence type="ECO:0000256" key="4">
    <source>
        <dbReference type="ARBA" id="ARBA00022679"/>
    </source>
</evidence>
<proteinExistence type="inferred from homology"/>
<dbReference type="FunFam" id="3.40.1160.10:FF:000004">
    <property type="entry name" value="Acetylglutamate kinase"/>
    <property type="match status" value="1"/>
</dbReference>
<gene>
    <name evidence="9" type="primary">argB</name>
    <name evidence="11" type="ORF">SAMN02745225_00099</name>
</gene>
<evidence type="ECO:0000256" key="8">
    <source>
        <dbReference type="ARBA" id="ARBA00048141"/>
    </source>
</evidence>
<dbReference type="EMBL" id="FQUL01000001">
    <property type="protein sequence ID" value="SHE27650.1"/>
    <property type="molecule type" value="Genomic_DNA"/>
</dbReference>
<evidence type="ECO:0000256" key="9">
    <source>
        <dbReference type="HAMAP-Rule" id="MF_00082"/>
    </source>
</evidence>
<dbReference type="Pfam" id="PF00696">
    <property type="entry name" value="AA_kinase"/>
    <property type="match status" value="1"/>
</dbReference>
<name>A0A1M4S651_9ACTN</name>
<dbReference type="InterPro" id="IPR037528">
    <property type="entry name" value="ArgB"/>
</dbReference>
<keyword evidence="2 9" id="KW-0055">Arginine biosynthesis</keyword>
<feature type="binding site" evidence="9">
    <location>
        <position position="94"/>
    </location>
    <ligand>
        <name>substrate</name>
    </ligand>
</feature>
<dbReference type="CDD" id="cd04250">
    <property type="entry name" value="AAK_NAGK-C"/>
    <property type="match status" value="1"/>
</dbReference>
<dbReference type="NCBIfam" id="TIGR00761">
    <property type="entry name" value="argB"/>
    <property type="match status" value="1"/>
</dbReference>
<keyword evidence="5 9" id="KW-0547">Nucleotide-binding</keyword>
<sequence>MTAAQADIEELSIKAHTLTEALPYIKRFWGKTVVIKYGGNAVSDEPKSLDTFVEDVVLLNFVGIRVVVVHGGGPQIDALLSRLGHASSFVRGLRVTDAETLESVKMVLLGQMNPLLVSRINLHGALGVGVSGADGSMVLCRAISEEHGYVGKVVRVDPSLLENLLQMGRIPVVASIGVDEEAQLYNVNADLVASELAGALKAEKLVFLTNVEGIRGDASDPSTLIRQMKADELKEMLQDNSISGGMIPKANSALLAIERGVASVHLLDGRLPHALLLEVFTDHGIGTMLYA</sequence>
<dbReference type="AlphaFoldDB" id="A0A1M4S651"/>
<dbReference type="GO" id="GO:0042450">
    <property type="term" value="P:L-arginine biosynthetic process via ornithine"/>
    <property type="evidence" value="ECO:0007669"/>
    <property type="project" value="UniProtKB-UniRule"/>
</dbReference>
<keyword evidence="7 9" id="KW-0067">ATP-binding</keyword>
<dbReference type="UniPathway" id="UPA00068">
    <property type="reaction ID" value="UER00107"/>
</dbReference>
<dbReference type="PANTHER" id="PTHR23342">
    <property type="entry name" value="N-ACETYLGLUTAMATE SYNTHASE"/>
    <property type="match status" value="1"/>
</dbReference>
<evidence type="ECO:0000256" key="2">
    <source>
        <dbReference type="ARBA" id="ARBA00022571"/>
    </source>
</evidence>
<dbReference type="InterPro" id="IPR001048">
    <property type="entry name" value="Asp/Glu/Uridylate_kinase"/>
</dbReference>
<evidence type="ECO:0000256" key="6">
    <source>
        <dbReference type="ARBA" id="ARBA00022777"/>
    </source>
</evidence>
<evidence type="ECO:0000313" key="11">
    <source>
        <dbReference type="EMBL" id="SHE27650.1"/>
    </source>
</evidence>
<organism evidence="11 12">
    <name type="scientific">Ferrithrix thermotolerans DSM 19514</name>
    <dbReference type="NCBI Taxonomy" id="1121881"/>
    <lineage>
        <taxon>Bacteria</taxon>
        <taxon>Bacillati</taxon>
        <taxon>Actinomycetota</taxon>
        <taxon>Acidimicrobiia</taxon>
        <taxon>Acidimicrobiales</taxon>
        <taxon>Acidimicrobiaceae</taxon>
        <taxon>Ferrithrix</taxon>
    </lineage>
</organism>
<evidence type="ECO:0000256" key="1">
    <source>
        <dbReference type="ARBA" id="ARBA00004828"/>
    </source>
</evidence>
<feature type="site" description="Transition state stabilizer" evidence="9">
    <location>
        <position position="36"/>
    </location>
</feature>
<keyword evidence="6 9" id="KW-0418">Kinase</keyword>
<dbReference type="PANTHER" id="PTHR23342:SF0">
    <property type="entry name" value="N-ACETYLGLUTAMATE SYNTHASE, MITOCHONDRIAL"/>
    <property type="match status" value="1"/>
</dbReference>
<dbReference type="GO" id="GO:0005737">
    <property type="term" value="C:cytoplasm"/>
    <property type="evidence" value="ECO:0007669"/>
    <property type="project" value="UniProtKB-SubCell"/>
</dbReference>
<protein>
    <recommendedName>
        <fullName evidence="9">Acetylglutamate kinase</fullName>
        <ecNumber evidence="9">2.7.2.8</ecNumber>
    </recommendedName>
    <alternativeName>
        <fullName evidence="9">N-acetyl-L-glutamate 5-phosphotransferase</fullName>
    </alternativeName>
    <alternativeName>
        <fullName evidence="9">NAG kinase</fullName>
        <shortName evidence="9">NAGK</shortName>
    </alternativeName>
</protein>
<dbReference type="InterPro" id="IPR001057">
    <property type="entry name" value="Glu/AcGlu_kinase"/>
</dbReference>
<comment type="subcellular location">
    <subcellularLocation>
        <location evidence="9">Cytoplasm</location>
    </subcellularLocation>
</comment>
<dbReference type="RefSeq" id="WP_072787669.1">
    <property type="nucleotide sequence ID" value="NZ_FQUL01000001.1"/>
</dbReference>
<dbReference type="Gene3D" id="3.40.1160.10">
    <property type="entry name" value="Acetylglutamate kinase-like"/>
    <property type="match status" value="1"/>
</dbReference>
<feature type="site" description="Transition state stabilizer" evidence="9">
    <location>
        <position position="249"/>
    </location>
</feature>
<dbReference type="InterPro" id="IPR041727">
    <property type="entry name" value="NAGK-C"/>
</dbReference>
<dbReference type="PRINTS" id="PR00474">
    <property type="entry name" value="GLU5KINASE"/>
</dbReference>
<dbReference type="OrthoDB" id="9803155at2"/>
<evidence type="ECO:0000259" key="10">
    <source>
        <dbReference type="Pfam" id="PF00696"/>
    </source>
</evidence>
<reference evidence="12" key="1">
    <citation type="submission" date="2016-11" db="EMBL/GenBank/DDBJ databases">
        <authorList>
            <person name="Varghese N."/>
            <person name="Submissions S."/>
        </authorList>
    </citation>
    <scope>NUCLEOTIDE SEQUENCE [LARGE SCALE GENOMIC DNA]</scope>
    <source>
        <strain evidence="12">DSM 19514</strain>
    </source>
</reference>
<comment type="pathway">
    <text evidence="1 9">Amino-acid biosynthesis; L-arginine biosynthesis; N(2)-acetyl-L-ornithine from L-glutamate: step 2/4.</text>
</comment>
<evidence type="ECO:0000256" key="3">
    <source>
        <dbReference type="ARBA" id="ARBA00022605"/>
    </source>
</evidence>
<comment type="similarity">
    <text evidence="9">Belongs to the acetylglutamate kinase family. ArgB subfamily.</text>
</comment>
<dbReference type="EC" id="2.7.2.8" evidence="9"/>
<dbReference type="HAMAP" id="MF_00082">
    <property type="entry name" value="ArgB"/>
    <property type="match status" value="1"/>
</dbReference>
<dbReference type="InterPro" id="IPR004662">
    <property type="entry name" value="AcgluKinase_fam"/>
</dbReference>
<dbReference type="PIRSF" id="PIRSF000728">
    <property type="entry name" value="NAGK"/>
    <property type="match status" value="1"/>
</dbReference>
<evidence type="ECO:0000256" key="7">
    <source>
        <dbReference type="ARBA" id="ARBA00022840"/>
    </source>
</evidence>
<keyword evidence="4 9" id="KW-0808">Transferase</keyword>
<keyword evidence="12" id="KW-1185">Reference proteome</keyword>
<comment type="function">
    <text evidence="9">Catalyzes the ATP-dependent phosphorylation of N-acetyl-L-glutamate.</text>
</comment>
<keyword evidence="3 9" id="KW-0028">Amino-acid biosynthesis</keyword>
<evidence type="ECO:0000313" key="12">
    <source>
        <dbReference type="Proteomes" id="UP000184295"/>
    </source>
</evidence>
<feature type="binding site" evidence="9">
    <location>
        <position position="186"/>
    </location>
    <ligand>
        <name>substrate</name>
    </ligand>
</feature>
<comment type="catalytic activity">
    <reaction evidence="8 9">
        <text>N-acetyl-L-glutamate + ATP = N-acetyl-L-glutamyl 5-phosphate + ADP</text>
        <dbReference type="Rhea" id="RHEA:14629"/>
        <dbReference type="ChEBI" id="CHEBI:30616"/>
        <dbReference type="ChEBI" id="CHEBI:44337"/>
        <dbReference type="ChEBI" id="CHEBI:57936"/>
        <dbReference type="ChEBI" id="CHEBI:456216"/>
        <dbReference type="EC" id="2.7.2.8"/>
    </reaction>
</comment>
<dbReference type="GO" id="GO:0003991">
    <property type="term" value="F:acetylglutamate kinase activity"/>
    <property type="evidence" value="ECO:0007669"/>
    <property type="project" value="UniProtKB-UniRule"/>
</dbReference>
<dbReference type="Proteomes" id="UP000184295">
    <property type="component" value="Unassembled WGS sequence"/>
</dbReference>
<keyword evidence="9" id="KW-0963">Cytoplasm</keyword>
<dbReference type="SUPFAM" id="SSF53633">
    <property type="entry name" value="Carbamate kinase-like"/>
    <property type="match status" value="1"/>
</dbReference>
<feature type="binding site" evidence="9">
    <location>
        <begin position="72"/>
        <end position="73"/>
    </location>
    <ligand>
        <name>substrate</name>
    </ligand>
</feature>